<dbReference type="Proteomes" id="UP000195569">
    <property type="component" value="Unassembled WGS sequence"/>
</dbReference>
<feature type="region of interest" description="Disordered" evidence="1">
    <location>
        <begin position="76"/>
        <end position="107"/>
    </location>
</feature>
<evidence type="ECO:0000313" key="2">
    <source>
        <dbReference type="EMBL" id="SIT46665.1"/>
    </source>
</evidence>
<organism evidence="2 3">
    <name type="scientific">Paraburkholderia piptadeniae</name>
    <dbReference type="NCBI Taxonomy" id="1701573"/>
    <lineage>
        <taxon>Bacteria</taxon>
        <taxon>Pseudomonadati</taxon>
        <taxon>Pseudomonadota</taxon>
        <taxon>Betaproteobacteria</taxon>
        <taxon>Burkholderiales</taxon>
        <taxon>Burkholderiaceae</taxon>
        <taxon>Paraburkholderia</taxon>
    </lineage>
</organism>
<dbReference type="EMBL" id="CYGY02000052">
    <property type="protein sequence ID" value="SIT46665.1"/>
    <property type="molecule type" value="Genomic_DNA"/>
</dbReference>
<feature type="compositionally biased region" description="Basic and acidic residues" evidence="1">
    <location>
        <begin position="91"/>
        <end position="107"/>
    </location>
</feature>
<sequence length="107" mass="12602">MPNCPETLLNQIDIVRLHGLAVANSEDANLWRWFSLMLQDSRIRWRLAHGNWLVSVDHRHVATEATFDEAMRAAKARFDEPDKRRRPRITTTERNETRLDSGRHPLF</sequence>
<protein>
    <submittedName>
        <fullName evidence="2">Uncharacterized protein</fullName>
    </submittedName>
</protein>
<dbReference type="AlphaFoldDB" id="A0A1N7SI72"/>
<proteinExistence type="predicted"/>
<gene>
    <name evidence="2" type="ORF">BN2476_520057</name>
</gene>
<name>A0A1N7SI72_9BURK</name>
<evidence type="ECO:0000256" key="1">
    <source>
        <dbReference type="SAM" id="MobiDB-lite"/>
    </source>
</evidence>
<keyword evidence="3" id="KW-1185">Reference proteome</keyword>
<evidence type="ECO:0000313" key="3">
    <source>
        <dbReference type="Proteomes" id="UP000195569"/>
    </source>
</evidence>
<reference evidence="2" key="1">
    <citation type="submission" date="2016-12" db="EMBL/GenBank/DDBJ databases">
        <authorList>
            <person name="Moulin L."/>
        </authorList>
    </citation>
    <scope>NUCLEOTIDE SEQUENCE [LARGE SCALE GENOMIC DNA]</scope>
    <source>
        <strain evidence="2">STM 7183</strain>
    </source>
</reference>
<accession>A0A1N7SI72</accession>
<comment type="caution">
    <text evidence="2">The sequence shown here is derived from an EMBL/GenBank/DDBJ whole genome shotgun (WGS) entry which is preliminary data.</text>
</comment>